<dbReference type="GO" id="GO:0003677">
    <property type="term" value="F:DNA binding"/>
    <property type="evidence" value="ECO:0007669"/>
    <property type="project" value="UniProtKB-KW"/>
</dbReference>
<dbReference type="PANTHER" id="PTHR44688:SF16">
    <property type="entry name" value="DNA-BINDING TRANSCRIPTIONAL ACTIVATOR DEVR_DOSR"/>
    <property type="match status" value="1"/>
</dbReference>
<name>A0A5C1AEA4_9BACT</name>
<sequence>MTELPSPATPVVPRTPPAGVARRVSEGAHGILNELGIISGTVEILGMSHAAGSSADQAAEKILQACHRAADECRRLSEDVDAMALPPPVAGGVQPSASPHFLPLETLSERETVVLRNLALGYSNKQIAQQMGLSVKTLETYKTRALEKLGIRTRVEIVRYAARRGWFNGL</sequence>
<keyword evidence="3" id="KW-0804">Transcription</keyword>
<keyword evidence="2 5" id="KW-0238">DNA-binding</keyword>
<dbReference type="InterPro" id="IPR016032">
    <property type="entry name" value="Sig_transdc_resp-reg_C-effctor"/>
</dbReference>
<dbReference type="Proteomes" id="UP000324974">
    <property type="component" value="Chromosome"/>
</dbReference>
<proteinExistence type="predicted"/>
<accession>A0A5C1AEA4</accession>
<organism evidence="5 6">
    <name type="scientific">Limnoglobus roseus</name>
    <dbReference type="NCBI Taxonomy" id="2598579"/>
    <lineage>
        <taxon>Bacteria</taxon>
        <taxon>Pseudomonadati</taxon>
        <taxon>Planctomycetota</taxon>
        <taxon>Planctomycetia</taxon>
        <taxon>Gemmatales</taxon>
        <taxon>Gemmataceae</taxon>
        <taxon>Limnoglobus</taxon>
    </lineage>
</organism>
<evidence type="ECO:0000313" key="6">
    <source>
        <dbReference type="Proteomes" id="UP000324974"/>
    </source>
</evidence>
<evidence type="ECO:0000256" key="1">
    <source>
        <dbReference type="ARBA" id="ARBA00023015"/>
    </source>
</evidence>
<keyword evidence="6" id="KW-1185">Reference proteome</keyword>
<reference evidence="6" key="1">
    <citation type="submission" date="2019-08" db="EMBL/GenBank/DDBJ databases">
        <title>Limnoglobus roseus gen. nov., sp. nov., a novel freshwater planctomycete with a giant genome from the family Gemmataceae.</title>
        <authorList>
            <person name="Kulichevskaya I.S."/>
            <person name="Naumoff D.G."/>
            <person name="Miroshnikov K."/>
            <person name="Ivanova A."/>
            <person name="Philippov D.A."/>
            <person name="Hakobyan A."/>
            <person name="Rijpstra I.C."/>
            <person name="Sinninghe Damste J.S."/>
            <person name="Liesack W."/>
            <person name="Dedysh S.N."/>
        </authorList>
    </citation>
    <scope>NUCLEOTIDE SEQUENCE [LARGE SCALE GENOMIC DNA]</scope>
    <source>
        <strain evidence="6">PX52</strain>
    </source>
</reference>
<dbReference type="SUPFAM" id="SSF46894">
    <property type="entry name" value="C-terminal effector domain of the bipartite response regulators"/>
    <property type="match status" value="1"/>
</dbReference>
<dbReference type="Gene3D" id="1.10.10.10">
    <property type="entry name" value="Winged helix-like DNA-binding domain superfamily/Winged helix DNA-binding domain"/>
    <property type="match status" value="1"/>
</dbReference>
<dbReference type="PROSITE" id="PS50043">
    <property type="entry name" value="HTH_LUXR_2"/>
    <property type="match status" value="1"/>
</dbReference>
<dbReference type="PRINTS" id="PR00038">
    <property type="entry name" value="HTHLUXR"/>
</dbReference>
<dbReference type="RefSeq" id="WP_149112164.1">
    <property type="nucleotide sequence ID" value="NZ_CP042425.1"/>
</dbReference>
<dbReference type="Pfam" id="PF00196">
    <property type="entry name" value="GerE"/>
    <property type="match status" value="1"/>
</dbReference>
<evidence type="ECO:0000313" key="5">
    <source>
        <dbReference type="EMBL" id="QEL17571.1"/>
    </source>
</evidence>
<dbReference type="InterPro" id="IPR036388">
    <property type="entry name" value="WH-like_DNA-bd_sf"/>
</dbReference>
<evidence type="ECO:0000256" key="3">
    <source>
        <dbReference type="ARBA" id="ARBA00023163"/>
    </source>
</evidence>
<evidence type="ECO:0000259" key="4">
    <source>
        <dbReference type="PROSITE" id="PS50043"/>
    </source>
</evidence>
<dbReference type="GO" id="GO:0006355">
    <property type="term" value="P:regulation of DNA-templated transcription"/>
    <property type="evidence" value="ECO:0007669"/>
    <property type="project" value="InterPro"/>
</dbReference>
<dbReference type="PANTHER" id="PTHR44688">
    <property type="entry name" value="DNA-BINDING TRANSCRIPTIONAL ACTIVATOR DEVR_DOSR"/>
    <property type="match status" value="1"/>
</dbReference>
<dbReference type="OrthoDB" id="9796655at2"/>
<dbReference type="KEGG" id="lrs:PX52LOC_04567"/>
<feature type="domain" description="HTH luxR-type" evidence="4">
    <location>
        <begin position="100"/>
        <end position="165"/>
    </location>
</feature>
<dbReference type="EMBL" id="CP042425">
    <property type="protein sequence ID" value="QEL17571.1"/>
    <property type="molecule type" value="Genomic_DNA"/>
</dbReference>
<evidence type="ECO:0000256" key="2">
    <source>
        <dbReference type="ARBA" id="ARBA00023125"/>
    </source>
</evidence>
<protein>
    <submittedName>
        <fullName evidence="5">DNA-binding response regulator</fullName>
    </submittedName>
</protein>
<dbReference type="SMART" id="SM00421">
    <property type="entry name" value="HTH_LUXR"/>
    <property type="match status" value="1"/>
</dbReference>
<keyword evidence="1" id="KW-0805">Transcription regulation</keyword>
<gene>
    <name evidence="5" type="ORF">PX52LOC_04567</name>
</gene>
<dbReference type="CDD" id="cd06170">
    <property type="entry name" value="LuxR_C_like"/>
    <property type="match status" value="1"/>
</dbReference>
<dbReference type="PROSITE" id="PS00622">
    <property type="entry name" value="HTH_LUXR_1"/>
    <property type="match status" value="1"/>
</dbReference>
<dbReference type="AlphaFoldDB" id="A0A5C1AEA4"/>
<dbReference type="InterPro" id="IPR000792">
    <property type="entry name" value="Tscrpt_reg_LuxR_C"/>
</dbReference>